<organism evidence="3 4">
    <name type="scientific">Desulforhopalus singaporensis</name>
    <dbReference type="NCBI Taxonomy" id="91360"/>
    <lineage>
        <taxon>Bacteria</taxon>
        <taxon>Pseudomonadati</taxon>
        <taxon>Thermodesulfobacteriota</taxon>
        <taxon>Desulfobulbia</taxon>
        <taxon>Desulfobulbales</taxon>
        <taxon>Desulfocapsaceae</taxon>
        <taxon>Desulforhopalus</taxon>
    </lineage>
</organism>
<sequence length="116" mass="12309">MPGGDGTGPMGYGVMTGRAGRFCSDRGMTGFANNSTGRGGYGYGRNCPAWRQDFGRRGWRNMAPPAGGTNRLLLSGSGRSASPDPATEKSILKNQAAVLQQELEQINVRLQALESE</sequence>
<feature type="coiled-coil region" evidence="1">
    <location>
        <begin position="89"/>
        <end position="116"/>
    </location>
</feature>
<dbReference type="Proteomes" id="UP000199073">
    <property type="component" value="Unassembled WGS sequence"/>
</dbReference>
<gene>
    <name evidence="3" type="ORF">SAMN05660330_03520</name>
</gene>
<evidence type="ECO:0000313" key="4">
    <source>
        <dbReference type="Proteomes" id="UP000199073"/>
    </source>
</evidence>
<proteinExistence type="predicted"/>
<dbReference type="Pfam" id="PF17253">
    <property type="entry name" value="DUF5320"/>
    <property type="match status" value="1"/>
</dbReference>
<feature type="region of interest" description="Disordered" evidence="2">
    <location>
        <begin position="58"/>
        <end position="86"/>
    </location>
</feature>
<dbReference type="AlphaFoldDB" id="A0A1H0UF73"/>
<reference evidence="3 4" key="1">
    <citation type="submission" date="2016-10" db="EMBL/GenBank/DDBJ databases">
        <authorList>
            <person name="de Groot N.N."/>
        </authorList>
    </citation>
    <scope>NUCLEOTIDE SEQUENCE [LARGE SCALE GENOMIC DNA]</scope>
    <source>
        <strain evidence="3 4">DSM 12130</strain>
    </source>
</reference>
<accession>A0A1H0UF73</accession>
<keyword evidence="1" id="KW-0175">Coiled coil</keyword>
<protein>
    <recommendedName>
        <fullName evidence="5">DUF5320 domain-containing protein</fullName>
    </recommendedName>
</protein>
<dbReference type="STRING" id="91360.SAMN05660330_03520"/>
<keyword evidence="4" id="KW-1185">Reference proteome</keyword>
<dbReference type="InterPro" id="IPR035205">
    <property type="entry name" value="DUF5320"/>
</dbReference>
<evidence type="ECO:0008006" key="5">
    <source>
        <dbReference type="Google" id="ProtNLM"/>
    </source>
</evidence>
<dbReference type="RefSeq" id="WP_092225201.1">
    <property type="nucleotide sequence ID" value="NZ_FNJI01000031.1"/>
</dbReference>
<feature type="compositionally biased region" description="Low complexity" evidence="2">
    <location>
        <begin position="71"/>
        <end position="80"/>
    </location>
</feature>
<name>A0A1H0UF73_9BACT</name>
<evidence type="ECO:0000256" key="2">
    <source>
        <dbReference type="SAM" id="MobiDB-lite"/>
    </source>
</evidence>
<evidence type="ECO:0000256" key="1">
    <source>
        <dbReference type="SAM" id="Coils"/>
    </source>
</evidence>
<dbReference type="EMBL" id="FNJI01000031">
    <property type="protein sequence ID" value="SDP64648.1"/>
    <property type="molecule type" value="Genomic_DNA"/>
</dbReference>
<evidence type="ECO:0000313" key="3">
    <source>
        <dbReference type="EMBL" id="SDP64648.1"/>
    </source>
</evidence>